<dbReference type="EMBL" id="CM018049">
    <property type="protein sequence ID" value="KAA8519163.1"/>
    <property type="molecule type" value="Genomic_DNA"/>
</dbReference>
<accession>A0A5J4ZK61</accession>
<dbReference type="Proteomes" id="UP000325577">
    <property type="component" value="Linkage Group LG6"/>
</dbReference>
<organism evidence="2 3">
    <name type="scientific">Nyssa sinensis</name>
    <dbReference type="NCBI Taxonomy" id="561372"/>
    <lineage>
        <taxon>Eukaryota</taxon>
        <taxon>Viridiplantae</taxon>
        <taxon>Streptophyta</taxon>
        <taxon>Embryophyta</taxon>
        <taxon>Tracheophyta</taxon>
        <taxon>Spermatophyta</taxon>
        <taxon>Magnoliopsida</taxon>
        <taxon>eudicotyledons</taxon>
        <taxon>Gunneridae</taxon>
        <taxon>Pentapetalae</taxon>
        <taxon>asterids</taxon>
        <taxon>Cornales</taxon>
        <taxon>Nyssaceae</taxon>
        <taxon>Nyssa</taxon>
    </lineage>
</organism>
<sequence length="193" mass="20459">MDDLKIAGTSSTDDLSVEDHHRQLGHSRSLPWSVSHSRLTAKQLQSLASNAVTTTNTWNLVAIIREETSVRVGRLIVQWSWVDSTEEGERCSDNKDGVGRSVQFQVVDSNVARKLCVIVTVCGSELAEAAMQQVICVSIGEHQADWEVPTSAIVARSRSELGSTSAIGTAVAAVIGAAIAALGGGFKLGGIEC</sequence>
<reference evidence="2 3" key="1">
    <citation type="submission" date="2019-09" db="EMBL/GenBank/DDBJ databases">
        <title>A chromosome-level genome assembly of the Chinese tupelo Nyssa sinensis.</title>
        <authorList>
            <person name="Yang X."/>
            <person name="Kang M."/>
            <person name="Yang Y."/>
            <person name="Xiong H."/>
            <person name="Wang M."/>
            <person name="Zhang Z."/>
            <person name="Wang Z."/>
            <person name="Wu H."/>
            <person name="Ma T."/>
            <person name="Liu J."/>
            <person name="Xi Z."/>
        </authorList>
    </citation>
    <scope>NUCLEOTIDE SEQUENCE [LARGE SCALE GENOMIC DNA]</scope>
    <source>
        <strain evidence="2">J267</strain>
        <tissue evidence="2">Leaf</tissue>
    </source>
</reference>
<dbReference type="AlphaFoldDB" id="A0A5J4ZK61"/>
<protein>
    <submittedName>
        <fullName evidence="2">Uncharacterized protein</fullName>
    </submittedName>
</protein>
<evidence type="ECO:0000256" key="1">
    <source>
        <dbReference type="SAM" id="MobiDB-lite"/>
    </source>
</evidence>
<keyword evidence="3" id="KW-1185">Reference proteome</keyword>
<evidence type="ECO:0000313" key="2">
    <source>
        <dbReference type="EMBL" id="KAA8519163.1"/>
    </source>
</evidence>
<gene>
    <name evidence="2" type="ORF">F0562_013419</name>
</gene>
<evidence type="ECO:0000313" key="3">
    <source>
        <dbReference type="Proteomes" id="UP000325577"/>
    </source>
</evidence>
<proteinExistence type="predicted"/>
<name>A0A5J4ZK61_9ASTE</name>
<feature type="region of interest" description="Disordered" evidence="1">
    <location>
        <begin position="1"/>
        <end position="20"/>
    </location>
</feature>